<dbReference type="EMBL" id="MFUW01000024">
    <property type="protein sequence ID" value="OGI89928.1"/>
    <property type="molecule type" value="Genomic_DNA"/>
</dbReference>
<dbReference type="AlphaFoldDB" id="A0A1F6X7H9"/>
<gene>
    <name evidence="1" type="ORF">A2911_02560</name>
</gene>
<comment type="caution">
    <text evidence="1">The sequence shown here is derived from an EMBL/GenBank/DDBJ whole genome shotgun (WGS) entry which is preliminary data.</text>
</comment>
<dbReference type="InterPro" id="IPR027417">
    <property type="entry name" value="P-loop_NTPase"/>
</dbReference>
<dbReference type="InterPro" id="IPR052922">
    <property type="entry name" value="Cytidylate_Kinase-2"/>
</dbReference>
<proteinExistence type="predicted"/>
<organism evidence="1 2">
    <name type="scientific">Candidatus Nomurabacteria bacterium RIFCSPLOWO2_01_FULL_40_15</name>
    <dbReference type="NCBI Taxonomy" id="1801772"/>
    <lineage>
        <taxon>Bacteria</taxon>
        <taxon>Candidatus Nomuraibacteriota</taxon>
    </lineage>
</organism>
<dbReference type="Proteomes" id="UP000176814">
    <property type="component" value="Unassembled WGS sequence"/>
</dbReference>
<evidence type="ECO:0000313" key="2">
    <source>
        <dbReference type="Proteomes" id="UP000176814"/>
    </source>
</evidence>
<dbReference type="Gene3D" id="3.40.50.300">
    <property type="entry name" value="P-loop containing nucleotide triphosphate hydrolases"/>
    <property type="match status" value="1"/>
</dbReference>
<protein>
    <recommendedName>
        <fullName evidence="3">Adenylate kinase</fullName>
    </recommendedName>
</protein>
<sequence>MRISIIGQAGSGKSTFAHEISKKFNIPHLQIDRFWFESRGDKLKKGDVKGKEKVRAYIKEKVVDFIKQDSWVSDGWYPRVQIIIAESSDQIFFLDIPLYRRLFNHLQRIFKTERHEELTRWEDFKFIYQIIRRTFIKGPKLRQFVSEHSDKVKIFRNYKEIEGYLNTL</sequence>
<name>A0A1F6X7H9_9BACT</name>
<evidence type="ECO:0008006" key="3">
    <source>
        <dbReference type="Google" id="ProtNLM"/>
    </source>
</evidence>
<evidence type="ECO:0000313" key="1">
    <source>
        <dbReference type="EMBL" id="OGI89928.1"/>
    </source>
</evidence>
<dbReference type="PANTHER" id="PTHR37816:SF2">
    <property type="entry name" value="DNA TOPOLOGY MODULATION PROTEIN FLAR-RELATED PROTEIN"/>
    <property type="match status" value="1"/>
</dbReference>
<accession>A0A1F6X7H9</accession>
<reference evidence="1 2" key="1">
    <citation type="journal article" date="2016" name="Nat. Commun.">
        <title>Thousands of microbial genomes shed light on interconnected biogeochemical processes in an aquifer system.</title>
        <authorList>
            <person name="Anantharaman K."/>
            <person name="Brown C.T."/>
            <person name="Hug L.A."/>
            <person name="Sharon I."/>
            <person name="Castelle C.J."/>
            <person name="Probst A.J."/>
            <person name="Thomas B.C."/>
            <person name="Singh A."/>
            <person name="Wilkins M.J."/>
            <person name="Karaoz U."/>
            <person name="Brodie E.L."/>
            <person name="Williams K.H."/>
            <person name="Hubbard S.S."/>
            <person name="Banfield J.F."/>
        </authorList>
    </citation>
    <scope>NUCLEOTIDE SEQUENCE [LARGE SCALE GENOMIC DNA]</scope>
</reference>
<dbReference type="PANTHER" id="PTHR37816">
    <property type="entry name" value="YALI0E33011P"/>
    <property type="match status" value="1"/>
</dbReference>
<dbReference type="SUPFAM" id="SSF52540">
    <property type="entry name" value="P-loop containing nucleoside triphosphate hydrolases"/>
    <property type="match status" value="1"/>
</dbReference>